<dbReference type="PANTHER" id="PTHR14387">
    <property type="entry name" value="THADA/DEATH RECEPTOR INTERACTING PROTEIN"/>
    <property type="match status" value="1"/>
</dbReference>
<dbReference type="Pfam" id="PF10350">
    <property type="entry name" value="DUF2428"/>
    <property type="match status" value="1"/>
</dbReference>
<comment type="similarity">
    <text evidence="1">Belongs to the THADA family.</text>
</comment>
<dbReference type="GO" id="GO:0030488">
    <property type="term" value="P:tRNA methylation"/>
    <property type="evidence" value="ECO:0007669"/>
    <property type="project" value="TreeGrafter"/>
</dbReference>
<evidence type="ECO:0000259" key="2">
    <source>
        <dbReference type="Pfam" id="PF10350"/>
    </source>
</evidence>
<dbReference type="SUPFAM" id="SSF48371">
    <property type="entry name" value="ARM repeat"/>
    <property type="match status" value="1"/>
</dbReference>
<dbReference type="InterPro" id="IPR051954">
    <property type="entry name" value="tRNA_methyltransferase_THADA"/>
</dbReference>
<dbReference type="WBParaSite" id="TMUE_3000014088.1">
    <property type="protein sequence ID" value="TMUE_3000014088.1"/>
    <property type="gene ID" value="WBGene00292814"/>
</dbReference>
<keyword evidence="3" id="KW-1185">Reference proteome</keyword>
<evidence type="ECO:0000256" key="1">
    <source>
        <dbReference type="ARBA" id="ARBA00010409"/>
    </source>
</evidence>
<reference evidence="4" key="1">
    <citation type="submission" date="2019-12" db="UniProtKB">
        <authorList>
            <consortium name="WormBaseParasite"/>
        </authorList>
    </citation>
    <scope>IDENTIFICATION</scope>
</reference>
<feature type="domain" description="DUF2428" evidence="2">
    <location>
        <begin position="770"/>
        <end position="907"/>
    </location>
</feature>
<dbReference type="Proteomes" id="UP000046395">
    <property type="component" value="Unassembled WGS sequence"/>
</dbReference>
<evidence type="ECO:0000313" key="4">
    <source>
        <dbReference type="WBParaSite" id="TMUE_3000014088.1"/>
    </source>
</evidence>
<organism evidence="3 4">
    <name type="scientific">Trichuris muris</name>
    <name type="common">Mouse whipworm</name>
    <dbReference type="NCBI Taxonomy" id="70415"/>
    <lineage>
        <taxon>Eukaryota</taxon>
        <taxon>Metazoa</taxon>
        <taxon>Ecdysozoa</taxon>
        <taxon>Nematoda</taxon>
        <taxon>Enoplea</taxon>
        <taxon>Dorylaimia</taxon>
        <taxon>Trichinellida</taxon>
        <taxon>Trichuridae</taxon>
        <taxon>Trichuris</taxon>
    </lineage>
</organism>
<dbReference type="STRING" id="70415.A0A5S6R3T7"/>
<name>A0A5S6R3T7_TRIMR</name>
<sequence>MSSIGCTCTGSGENSVCRHLTEFDEGPLRRRAAQALWMAYFKGNDVSWLGHVTEKSAHLIDKLIHPSMCENVQSDIWNLSELEGYVVAGYVSTAPAEKLNCARNVNFLQSLYIGLCDRALRILPSGNLGPLVAIECCLLRALKKKPEALDSFRQFVCGESASEKLLHIVRCCWNSEFAGVADLSIRIFELWLETNVLVNEVGASALRLKLLRHYLDDYPWFYRGRYRAIASLMNRCTTSEIVEVHELLYECWKASMNCAQIAPLASKLWRIALTRCDDRLELWLPMMGRLLLGQGQICALIGRHWLPMVNDVGHDSFQGLIGEFRLRLTSLKRQLVPHVETALLSNLLDIGGADQDVQSSLDRTYKAASVVLKQFFNSGQWRGAHVKANWNLLDEVGRCAEDCARVGYFEVLCRHSPKNVMSSDWHRDRVHQFLFKNLTVTSQSFRLSVTSSYRHYLMKMERIGSLDSAWLRRFMDTILSQLFPGANLQRYLSSLNLLLVALDSCSRFKALWLERFAEQSMWTMQAISILMRCFLHSCTDIRDLAVRIATNHCSQAFAVDAGAVQFCMQIAFDLIDRPTLGECDVGASLLLCLSSSADRYREEKMDAENDAEADVKRCILFNLVFPLLDTLCSGDRDGSIPPVFGRLRACSLLWPNVRDALPTDFVLQLVNAIVGLALKVLHRLGSHDTSACPSLPEMHSAVGVELGQNEALLPLALKAVLWNVTEGCGLIVQCAGTLIELKCVAGLHSIRDLFFEVMIRNRSVIIHDECENHLISFCTICLQAPWSIANSVVMELTERTLSHIEHASPVSALRRAGGYPYLLSCLVRTASTFKEGQVLSHALERLVKMGFEAVEDLDGSTGDSALLRALHCLRIIVLSSECHEGCRPYLANVFRLAVFHLNSPSWSIRNAVSMLLAAVVRALFVRSIIQKDTIGDPWAQDILQFWSCHRDIWEQCVRAIVDVADSMKSRPLDPRLHPLLIVFQNVVVDDARIVCKCLEMDLQQCRLALTKILVRSPEWSIRRLAAKALSNMTPPRKRPLVVERIQGLSRHLKGSPNLLDAVAKLVKALEHPSKWLNGEHLSISVGSSGDISQLCKLFARGVDLDNDAAQLRERLIESCAGAYGCSLQTLALPVLTKLMVFSHGDLFAEWSRFVIRFAAEANDERLRYAAAISLALAGKVVLNFLHDSERHAELLMAICSLLQDDCDHIRKAVSQISVCCGGDSQVPLAYSECMEAVLDYAVGQEAAYALVDRLLDELLPDVNCTFPNEPQKVNPTDCIHYSERYTVLSAYYNCLSKFAARHPASFGRLCESKLTEGQLHKTLDRVYKSVANFFEDDFRQSALRLTSERFELVVRLCLTDRLLKSSRSNSYLDLILPASGGLEWLTSAEKGPDFHTFGCHISSTGGIV</sequence>
<protein>
    <submittedName>
        <fullName evidence="4">DUF2428 domain-containing protein</fullName>
    </submittedName>
</protein>
<dbReference type="PANTHER" id="PTHR14387:SF0">
    <property type="entry name" value="DUF2428 DOMAIN-CONTAINING PROTEIN"/>
    <property type="match status" value="1"/>
</dbReference>
<dbReference type="InterPro" id="IPR019442">
    <property type="entry name" value="THADA/TRM732_DUF2428"/>
</dbReference>
<proteinExistence type="inferred from homology"/>
<accession>A0A5S6R3T7</accession>
<dbReference type="InterPro" id="IPR016024">
    <property type="entry name" value="ARM-type_fold"/>
</dbReference>
<evidence type="ECO:0000313" key="3">
    <source>
        <dbReference type="Proteomes" id="UP000046395"/>
    </source>
</evidence>
<dbReference type="GO" id="GO:0005829">
    <property type="term" value="C:cytosol"/>
    <property type="evidence" value="ECO:0007669"/>
    <property type="project" value="TreeGrafter"/>
</dbReference>